<evidence type="ECO:0000259" key="9">
    <source>
        <dbReference type="Pfam" id="PF09468"/>
    </source>
</evidence>
<dbReference type="InterPro" id="IPR019024">
    <property type="entry name" value="RNase_H2_suB_wHTH"/>
</dbReference>
<dbReference type="PANTHER" id="PTHR13383">
    <property type="entry name" value="RIBONUCLEASE H2 SUBUNIT B"/>
    <property type="match status" value="1"/>
</dbReference>
<evidence type="ECO:0000256" key="3">
    <source>
        <dbReference type="ARBA" id="ARBA00011277"/>
    </source>
</evidence>
<evidence type="ECO:0000256" key="8">
    <source>
        <dbReference type="SAM" id="MobiDB-lite"/>
    </source>
</evidence>
<organism evidence="11 12">
    <name type="scientific">Calicophoron daubneyi</name>
    <name type="common">Rumen fluke</name>
    <name type="synonym">Paramphistomum daubneyi</name>
    <dbReference type="NCBI Taxonomy" id="300641"/>
    <lineage>
        <taxon>Eukaryota</taxon>
        <taxon>Metazoa</taxon>
        <taxon>Spiralia</taxon>
        <taxon>Lophotrochozoa</taxon>
        <taxon>Platyhelminthes</taxon>
        <taxon>Trematoda</taxon>
        <taxon>Digenea</taxon>
        <taxon>Plagiorchiida</taxon>
        <taxon>Pronocephalata</taxon>
        <taxon>Paramphistomoidea</taxon>
        <taxon>Paramphistomidae</taxon>
        <taxon>Calicophoron</taxon>
    </lineage>
</organism>
<dbReference type="GO" id="GO:0006401">
    <property type="term" value="P:RNA catabolic process"/>
    <property type="evidence" value="ECO:0007669"/>
    <property type="project" value="TreeGrafter"/>
</dbReference>
<evidence type="ECO:0000256" key="5">
    <source>
        <dbReference type="ARBA" id="ARBA00023242"/>
    </source>
</evidence>
<dbReference type="EMBL" id="CAXLJL010000078">
    <property type="protein sequence ID" value="CAL5130900.1"/>
    <property type="molecule type" value="Genomic_DNA"/>
</dbReference>
<feature type="domain" description="Rnh202 triple barrel" evidence="10">
    <location>
        <begin position="21"/>
        <end position="79"/>
    </location>
</feature>
<name>A0AAV2T2I4_CALDB</name>
<dbReference type="GO" id="GO:0032299">
    <property type="term" value="C:ribonuclease H2 complex"/>
    <property type="evidence" value="ECO:0007669"/>
    <property type="project" value="InterPro"/>
</dbReference>
<sequence length="317" mass="35054">MSHPNQLVLVAKRSLLENSGKISAVKLKHPRSGKLVTFLWNQKTSELLEIQRVTDNHRSWFLGNKIKSDGALHLCTPIDPLFILVPALECNTRFTTLEVLLSDCEGAAHVFAHESDVSKRIQCICDFKVVGAHTVYRYNSTLALKWLETRVNKVQESILRAHDPSMAEQIRLALSYTPLESSEHTADAIVPEFAKDSAQAKLMSNAEVDPKDALQFAYHLVCDYLPPHLASSLGEHLGISTVTNPSDSDDLPNQENVEPMLEAKSGHNGVTSNSKPTEDYSNALKPAASEKFSGPMVKKAKVIKGMQSITNFFVKHA</sequence>
<reference evidence="11" key="1">
    <citation type="submission" date="2024-06" db="EMBL/GenBank/DDBJ databases">
        <authorList>
            <person name="Liu X."/>
            <person name="Lenzi L."/>
            <person name="Haldenby T S."/>
            <person name="Uol C."/>
        </authorList>
    </citation>
    <scope>NUCLEOTIDE SEQUENCE</scope>
</reference>
<comment type="similarity">
    <text evidence="2">Belongs to the RNase H2 subunit B family.</text>
</comment>
<comment type="caution">
    <text evidence="11">The sequence shown here is derived from an EMBL/GenBank/DDBJ whole genome shotgun (WGS) entry which is preliminary data.</text>
</comment>
<comment type="subcellular location">
    <subcellularLocation>
        <location evidence="1">Nucleus</location>
    </subcellularLocation>
</comment>
<proteinExistence type="inferred from homology"/>
<dbReference type="PANTHER" id="PTHR13383:SF11">
    <property type="entry name" value="RIBONUCLEASE H2 SUBUNIT B"/>
    <property type="match status" value="1"/>
</dbReference>
<evidence type="ECO:0000256" key="6">
    <source>
        <dbReference type="ARBA" id="ARBA00024778"/>
    </source>
</evidence>
<dbReference type="InterPro" id="IPR041195">
    <property type="entry name" value="Rnh202_N"/>
</dbReference>
<dbReference type="Gene3D" id="1.10.20.120">
    <property type="match status" value="1"/>
</dbReference>
<gene>
    <name evidence="11" type="ORF">CDAUBV1_LOCUS3103</name>
</gene>
<evidence type="ECO:0000256" key="2">
    <source>
        <dbReference type="ARBA" id="ARBA00009823"/>
    </source>
</evidence>
<protein>
    <recommendedName>
        <fullName evidence="4">Ribonuclease H2 subunit B</fullName>
    </recommendedName>
    <alternativeName>
        <fullName evidence="7">Ribonuclease HI subunit B</fullName>
    </alternativeName>
</protein>
<feature type="domain" description="Ribonuclease H2 subunit B wHTH" evidence="9">
    <location>
        <begin position="82"/>
        <end position="233"/>
    </location>
</feature>
<evidence type="ECO:0000313" key="12">
    <source>
        <dbReference type="Proteomes" id="UP001497525"/>
    </source>
</evidence>
<dbReference type="Pfam" id="PF17745">
    <property type="entry name" value="Ydr279_N"/>
    <property type="match status" value="1"/>
</dbReference>
<dbReference type="GO" id="GO:0005654">
    <property type="term" value="C:nucleoplasm"/>
    <property type="evidence" value="ECO:0007669"/>
    <property type="project" value="TreeGrafter"/>
</dbReference>
<feature type="region of interest" description="Disordered" evidence="8">
    <location>
        <begin position="262"/>
        <end position="281"/>
    </location>
</feature>
<keyword evidence="5" id="KW-0539">Nucleus</keyword>
<dbReference type="Pfam" id="PF09468">
    <property type="entry name" value="RNase_H2-Ydr279"/>
    <property type="match status" value="1"/>
</dbReference>
<dbReference type="Proteomes" id="UP001497525">
    <property type="component" value="Unassembled WGS sequence"/>
</dbReference>
<dbReference type="InterPro" id="IPR040456">
    <property type="entry name" value="RNase_H2_suB"/>
</dbReference>
<accession>A0AAV2T2I4</accession>
<evidence type="ECO:0000256" key="1">
    <source>
        <dbReference type="ARBA" id="ARBA00004123"/>
    </source>
</evidence>
<evidence type="ECO:0000256" key="4">
    <source>
        <dbReference type="ARBA" id="ARBA00019062"/>
    </source>
</evidence>
<dbReference type="AlphaFoldDB" id="A0AAV2T2I4"/>
<evidence type="ECO:0000256" key="7">
    <source>
        <dbReference type="ARBA" id="ARBA00033464"/>
    </source>
</evidence>
<evidence type="ECO:0000259" key="10">
    <source>
        <dbReference type="Pfam" id="PF17745"/>
    </source>
</evidence>
<evidence type="ECO:0000313" key="11">
    <source>
        <dbReference type="EMBL" id="CAL5130900.1"/>
    </source>
</evidence>
<dbReference type="Gene3D" id="2.20.25.530">
    <property type="match status" value="1"/>
</dbReference>
<comment type="subunit">
    <text evidence="3">The RNase H2 complex is a heterotrimer composed of the catalytic subunit RNASEH2A and the non-catalytic subunits RNASEH2B and RNASEH2C.</text>
</comment>
<comment type="function">
    <text evidence="6">Non catalytic subunit of RNase H2, an endonuclease that specifically degrades the RNA of RNA:DNA hybrids. Participates in DNA replication, possibly by mediating the removal of lagging-strand Okazaki fragment RNA primers during DNA replication. Mediates the excision of single ribonucleotides from DNA:RNA duplexes.</text>
</comment>